<accession>A0A8S5MF43</accession>
<dbReference type="EMBL" id="BK014888">
    <property type="protein sequence ID" value="DAD80808.1"/>
    <property type="molecule type" value="Genomic_DNA"/>
</dbReference>
<sequence length="248" mass="28097">MANPQDTYITSFLDKFIDSTGCRDLCVDLSKIVDSGSLTKGFQHAIDGLINAAVKERIREYTIDKKGIVCTIKDRNDTTLSFRRGVDMFIVEYLGNGEAVSRNFKNDNNTPYYFIIKYIINAIEEEYQDKIVTKMINSGVEDRDTLLFAASAYFIGDFKVVEKYNKSEDGNNVRYIQTTHYGAPNYMLTTRIEIPEALKFTDITFSDVISVRVSVSVDNFDTGLSFSTTNKYSSIVTRALQISKKSLE</sequence>
<reference evidence="1" key="1">
    <citation type="journal article" date="2021" name="Proc. Natl. Acad. Sci. U.S.A.">
        <title>A Catalog of Tens of Thousands of Viruses from Human Metagenomes Reveals Hidden Associations with Chronic Diseases.</title>
        <authorList>
            <person name="Tisza M.J."/>
            <person name="Buck C.B."/>
        </authorList>
    </citation>
    <scope>NUCLEOTIDE SEQUENCE</scope>
    <source>
        <strain evidence="1">CtWuM9</strain>
    </source>
</reference>
<organism evidence="1">
    <name type="scientific">Siphoviridae sp. ctWuM9</name>
    <dbReference type="NCBI Taxonomy" id="2826364"/>
    <lineage>
        <taxon>Viruses</taxon>
        <taxon>Duplodnaviria</taxon>
        <taxon>Heunggongvirae</taxon>
        <taxon>Uroviricota</taxon>
        <taxon>Caudoviricetes</taxon>
    </lineage>
</organism>
<evidence type="ECO:0000313" key="1">
    <source>
        <dbReference type="EMBL" id="DAD80808.1"/>
    </source>
</evidence>
<name>A0A8S5MF43_9CAUD</name>
<protein>
    <submittedName>
        <fullName evidence="1">Uncharacterized protein</fullName>
    </submittedName>
</protein>
<proteinExistence type="predicted"/>